<organism evidence="3 4">
    <name type="scientific">Caldanaerobacter subterraneus</name>
    <dbReference type="NCBI Taxonomy" id="911092"/>
    <lineage>
        <taxon>Bacteria</taxon>
        <taxon>Bacillati</taxon>
        <taxon>Bacillota</taxon>
        <taxon>Clostridia</taxon>
        <taxon>Thermoanaerobacterales</taxon>
        <taxon>Thermoanaerobacteraceae</taxon>
        <taxon>Caldanaerobacter</taxon>
    </lineage>
</organism>
<gene>
    <name evidence="3" type="ORF">DEA61_07300</name>
</gene>
<dbReference type="RefSeq" id="WP_278429178.1">
    <property type="nucleotide sequence ID" value="NZ_DOLB01000105.1"/>
</dbReference>
<sequence length="558" mass="61357">MIIGLDMGGTNIDGVIVEKGKIIKTIKKPTNRENLFNSIWTALKELLSGYDNTKIERINLSTTVSTNAIVENKLSPVGMIIQPGPGLPYDFLACGDENVFISGYIDHRGEIIKDFNLFEIENAIKLFKEKNIKAYAVVTKFSIRNPSIEIKIKEILENEIPNSFVTMGHTISGKLNFPRRVYTSYLNSAVHSIFNEFLNNIKKSLEKEGINAPVFILKADGGTMNISTAEKKPVETILSGPAASLMGINAMLPTNEDAILLDIGGTTTDIFFLADGVPLFEPWGIRIGKYKTLIRAIYSVSIGLGGDSSICVRNGRIKIGPQREGVPYAFGGPKPTPTDAMITLELIDENAFSLTHENVKKAYEAMTLLGKELNLSAKDMAKLILSTMGDIIKNKVDELLHEINSRPVYTVKELLYGKKIKPKLINIIGGPSKVLAPVLEEKFNLPCYYPKNYSVANAVGAALARPTTEITMLVDTSKKTLSVPELGLYEKITGNYTLDKAKEKALELVKKSALSLGASIEEIEAEIVEESSFNMVRGFYTIGKNMRIKAQVKPGLIQ</sequence>
<evidence type="ECO:0000259" key="2">
    <source>
        <dbReference type="Pfam" id="PF05378"/>
    </source>
</evidence>
<name>A0A357VNY1_9THEO</name>
<dbReference type="Proteomes" id="UP000264445">
    <property type="component" value="Unassembled WGS sequence"/>
</dbReference>
<proteinExistence type="predicted"/>
<dbReference type="Pfam" id="PF05378">
    <property type="entry name" value="Hydant_A_N"/>
    <property type="match status" value="1"/>
</dbReference>
<dbReference type="GO" id="GO:0006749">
    <property type="term" value="P:glutathione metabolic process"/>
    <property type="evidence" value="ECO:0007669"/>
    <property type="project" value="TreeGrafter"/>
</dbReference>
<dbReference type="PANTHER" id="PTHR11365:SF2">
    <property type="entry name" value="5-OXOPROLINASE"/>
    <property type="match status" value="1"/>
</dbReference>
<dbReference type="InterPro" id="IPR002821">
    <property type="entry name" value="Hydantoinase_A"/>
</dbReference>
<dbReference type="AlphaFoldDB" id="A0A357VNY1"/>
<feature type="domain" description="Hydantoinase/oxoprolinase N-terminal" evidence="2">
    <location>
        <begin position="3"/>
        <end position="159"/>
    </location>
</feature>
<accession>A0A357VNY1</accession>
<feature type="domain" description="Hydantoinase A/oxoprolinase" evidence="1">
    <location>
        <begin position="180"/>
        <end position="469"/>
    </location>
</feature>
<dbReference type="Gene3D" id="3.30.420.40">
    <property type="match status" value="1"/>
</dbReference>
<dbReference type="Pfam" id="PF01968">
    <property type="entry name" value="Hydantoinase_A"/>
    <property type="match status" value="1"/>
</dbReference>
<dbReference type="InterPro" id="IPR045079">
    <property type="entry name" value="Oxoprolinase-like"/>
</dbReference>
<evidence type="ECO:0000313" key="3">
    <source>
        <dbReference type="EMBL" id="HBT49617.1"/>
    </source>
</evidence>
<evidence type="ECO:0000259" key="1">
    <source>
        <dbReference type="Pfam" id="PF01968"/>
    </source>
</evidence>
<dbReference type="GO" id="GO:0005829">
    <property type="term" value="C:cytosol"/>
    <property type="evidence" value="ECO:0007669"/>
    <property type="project" value="TreeGrafter"/>
</dbReference>
<evidence type="ECO:0000313" key="4">
    <source>
        <dbReference type="Proteomes" id="UP000264445"/>
    </source>
</evidence>
<dbReference type="EMBL" id="DOLB01000105">
    <property type="protein sequence ID" value="HBT49617.1"/>
    <property type="molecule type" value="Genomic_DNA"/>
</dbReference>
<dbReference type="InterPro" id="IPR043129">
    <property type="entry name" value="ATPase_NBD"/>
</dbReference>
<dbReference type="SUPFAM" id="SSF53067">
    <property type="entry name" value="Actin-like ATPase domain"/>
    <property type="match status" value="1"/>
</dbReference>
<comment type="caution">
    <text evidence="3">The sequence shown here is derived from an EMBL/GenBank/DDBJ whole genome shotgun (WGS) entry which is preliminary data.</text>
</comment>
<protein>
    <submittedName>
        <fullName evidence="3">Methylhydantoinase</fullName>
    </submittedName>
</protein>
<dbReference type="PANTHER" id="PTHR11365">
    <property type="entry name" value="5-OXOPROLINASE RELATED"/>
    <property type="match status" value="1"/>
</dbReference>
<dbReference type="InterPro" id="IPR008040">
    <property type="entry name" value="Hydant_A_N"/>
</dbReference>
<dbReference type="GO" id="GO:0017168">
    <property type="term" value="F:5-oxoprolinase (ATP-hydrolyzing) activity"/>
    <property type="evidence" value="ECO:0007669"/>
    <property type="project" value="TreeGrafter"/>
</dbReference>
<reference evidence="3 4" key="1">
    <citation type="journal article" date="2018" name="Nat. Biotechnol.">
        <title>A standardized bacterial taxonomy based on genome phylogeny substantially revises the tree of life.</title>
        <authorList>
            <person name="Parks D.H."/>
            <person name="Chuvochina M."/>
            <person name="Waite D.W."/>
            <person name="Rinke C."/>
            <person name="Skarshewski A."/>
            <person name="Chaumeil P.A."/>
            <person name="Hugenholtz P."/>
        </authorList>
    </citation>
    <scope>NUCLEOTIDE SEQUENCE [LARGE SCALE GENOMIC DNA]</scope>
    <source>
        <strain evidence="3">UBA12544</strain>
    </source>
</reference>